<feature type="domain" description="ABC transporter" evidence="5">
    <location>
        <begin position="183"/>
        <end position="433"/>
    </location>
</feature>
<sequence length="730" mass="80948">MVAFNKADIGGMIQGCAPGLDADLLEYAMGYFEDSSSDHSREALHDFLEPLLSEAGTPDDEIDALCDRLAALAPNNGKSSRSNGEVLALNGPVVMSQQMSSTIDLENKRRVDLTHTQTAKGPSSSTVDQKKLRAAEKKLAEKRAARGAFDPDAIPEWNPNVKPAIIVNQIKATSSATSGSKDIKLENFDIQYAGKKILTNANLSMNYGRRYGMVGKNGIGKSTLLRAIAHKELQIPKHIRVLHVEQEIAGDDTPAIKSVLQADEEREGLLKEEKTINQTLNKSATTPEESEKLNARLKEVYAKLEEIEADKAESKASTILNGLGFSPEQQQAATRTFSGGWRMRLALARALFCRPDLLLADEVTNYLDFPAVVWLERYFQKWAATLLIVSHDRSFLDAVSTDILHLHNNQLDYYRGNFTNFVATKSERRRNQIREYEAQLQYRQHLQAFIDRWRYNAKRAAQAQSKIKILEKLPPLEPPPKDDMEGIQGDSGDGSVYFRFPDAEKLSPPILQMSDASFGYTPTRTILKDVSFDLQMDSKIAIVGPNGAGKSTLVRLLTGENGPQRGICHRHGRLRIGLFSQHHVDQLELGASSVQFLAGRFPGQQEEDYRRVLGRYGLTGTSALQPIGTLSGGQKSRVVFAWMAMSNPHVLILDEPTNHLDMDSIDALSAALREFKGGVAIVSHDEQFLDATCNEVWVCDKGTLNRFEGKVGDGDGVVRQYKKSLHIEDV</sequence>
<dbReference type="PANTHER" id="PTHR19211:SF117">
    <property type="entry name" value="ATP-BINDING CASSETTE SUB-FAMILY F MEMBER 3"/>
    <property type="match status" value="1"/>
</dbReference>
<keyword evidence="2" id="KW-0547">Nucleotide-binding</keyword>
<dbReference type="CDD" id="cd03221">
    <property type="entry name" value="ABCF_EF-3"/>
    <property type="match status" value="2"/>
</dbReference>
<dbReference type="SMART" id="SM00382">
    <property type="entry name" value="AAA"/>
    <property type="match status" value="2"/>
</dbReference>
<evidence type="ECO:0000256" key="1">
    <source>
        <dbReference type="ARBA" id="ARBA00022737"/>
    </source>
</evidence>
<dbReference type="Gene3D" id="3.40.50.300">
    <property type="entry name" value="P-loop containing nucleotide triphosphate hydrolases"/>
    <property type="match status" value="2"/>
</dbReference>
<dbReference type="Pfam" id="PF00005">
    <property type="entry name" value="ABC_tran"/>
    <property type="match status" value="2"/>
</dbReference>
<dbReference type="PROSITE" id="PS00211">
    <property type="entry name" value="ABC_TRANSPORTER_1"/>
    <property type="match status" value="1"/>
</dbReference>
<dbReference type="AlphaFoldDB" id="A0AAD5X224"/>
<dbReference type="PANTHER" id="PTHR19211">
    <property type="entry name" value="ATP-BINDING TRANSPORT PROTEIN-RELATED"/>
    <property type="match status" value="1"/>
</dbReference>
<dbReference type="InterPro" id="IPR017871">
    <property type="entry name" value="ABC_transporter-like_CS"/>
</dbReference>
<dbReference type="FunFam" id="3.40.50.300:FF:001438">
    <property type="entry name" value="ATP-binding cassette sub-family F member 3"/>
    <property type="match status" value="1"/>
</dbReference>
<evidence type="ECO:0000313" key="7">
    <source>
        <dbReference type="Proteomes" id="UP001212841"/>
    </source>
</evidence>
<keyword evidence="1" id="KW-0677">Repeat</keyword>
<evidence type="ECO:0000259" key="5">
    <source>
        <dbReference type="PROSITE" id="PS50893"/>
    </source>
</evidence>
<name>A0AAD5X224_9FUNG</name>
<dbReference type="PROSITE" id="PS50893">
    <property type="entry name" value="ABC_TRANSPORTER_2"/>
    <property type="match status" value="2"/>
</dbReference>
<keyword evidence="4" id="KW-0175">Coiled coil</keyword>
<keyword evidence="7" id="KW-1185">Reference proteome</keyword>
<feature type="coiled-coil region" evidence="4">
    <location>
        <begin position="290"/>
        <end position="317"/>
    </location>
</feature>
<keyword evidence="3" id="KW-0067">ATP-binding</keyword>
<dbReference type="GO" id="GO:0005524">
    <property type="term" value="F:ATP binding"/>
    <property type="evidence" value="ECO:0007669"/>
    <property type="project" value="UniProtKB-KW"/>
</dbReference>
<dbReference type="GO" id="GO:0016887">
    <property type="term" value="F:ATP hydrolysis activity"/>
    <property type="evidence" value="ECO:0007669"/>
    <property type="project" value="InterPro"/>
</dbReference>
<accession>A0AAD5X224</accession>
<reference evidence="6" key="1">
    <citation type="submission" date="2020-05" db="EMBL/GenBank/DDBJ databases">
        <title>Phylogenomic resolution of chytrid fungi.</title>
        <authorList>
            <person name="Stajich J.E."/>
            <person name="Amses K."/>
            <person name="Simmons R."/>
            <person name="Seto K."/>
            <person name="Myers J."/>
            <person name="Bonds A."/>
            <person name="Quandt C.A."/>
            <person name="Barry K."/>
            <person name="Liu P."/>
            <person name="Grigoriev I."/>
            <person name="Longcore J.E."/>
            <person name="James T.Y."/>
        </authorList>
    </citation>
    <scope>NUCLEOTIDE SEQUENCE</scope>
    <source>
        <strain evidence="6">JEL0318</strain>
    </source>
</reference>
<feature type="domain" description="ABC transporter" evidence="5">
    <location>
        <begin position="511"/>
        <end position="726"/>
    </location>
</feature>
<evidence type="ECO:0000256" key="4">
    <source>
        <dbReference type="SAM" id="Coils"/>
    </source>
</evidence>
<dbReference type="Proteomes" id="UP001212841">
    <property type="component" value="Unassembled WGS sequence"/>
</dbReference>
<comment type="caution">
    <text evidence="6">The sequence shown here is derived from an EMBL/GenBank/DDBJ whole genome shotgun (WGS) entry which is preliminary data.</text>
</comment>
<dbReference type="FunFam" id="3.40.50.300:FF:000104">
    <property type="entry name" value="ATP-binding cassette sub-family F member 3"/>
    <property type="match status" value="1"/>
</dbReference>
<dbReference type="EMBL" id="JADGJD010000415">
    <property type="protein sequence ID" value="KAJ3051263.1"/>
    <property type="molecule type" value="Genomic_DNA"/>
</dbReference>
<dbReference type="Pfam" id="PF12848">
    <property type="entry name" value="ABC_tran_Xtn"/>
    <property type="match status" value="1"/>
</dbReference>
<protein>
    <recommendedName>
        <fullName evidence="5">ABC transporter domain-containing protein</fullName>
    </recommendedName>
</protein>
<dbReference type="SUPFAM" id="SSF52540">
    <property type="entry name" value="P-loop containing nucleoside triphosphate hydrolases"/>
    <property type="match status" value="2"/>
</dbReference>
<proteinExistence type="predicted"/>
<dbReference type="InterPro" id="IPR027417">
    <property type="entry name" value="P-loop_NTPase"/>
</dbReference>
<gene>
    <name evidence="6" type="ORF">HK097_007748</name>
</gene>
<dbReference type="InterPro" id="IPR003439">
    <property type="entry name" value="ABC_transporter-like_ATP-bd"/>
</dbReference>
<dbReference type="InterPro" id="IPR032781">
    <property type="entry name" value="ABC_tran_Xtn"/>
</dbReference>
<evidence type="ECO:0000256" key="3">
    <source>
        <dbReference type="ARBA" id="ARBA00022840"/>
    </source>
</evidence>
<evidence type="ECO:0000313" key="6">
    <source>
        <dbReference type="EMBL" id="KAJ3051263.1"/>
    </source>
</evidence>
<evidence type="ECO:0000256" key="2">
    <source>
        <dbReference type="ARBA" id="ARBA00022741"/>
    </source>
</evidence>
<organism evidence="6 7">
    <name type="scientific">Rhizophlyctis rosea</name>
    <dbReference type="NCBI Taxonomy" id="64517"/>
    <lineage>
        <taxon>Eukaryota</taxon>
        <taxon>Fungi</taxon>
        <taxon>Fungi incertae sedis</taxon>
        <taxon>Chytridiomycota</taxon>
        <taxon>Chytridiomycota incertae sedis</taxon>
        <taxon>Chytridiomycetes</taxon>
        <taxon>Rhizophlyctidales</taxon>
        <taxon>Rhizophlyctidaceae</taxon>
        <taxon>Rhizophlyctis</taxon>
    </lineage>
</organism>
<dbReference type="InterPro" id="IPR003593">
    <property type="entry name" value="AAA+_ATPase"/>
</dbReference>
<dbReference type="InterPro" id="IPR050611">
    <property type="entry name" value="ABCF"/>
</dbReference>